<name>A0A1P8UQK2_9RHOB</name>
<organism evidence="1 2">
    <name type="scientific">Salipiger abyssi</name>
    <dbReference type="NCBI Taxonomy" id="1250539"/>
    <lineage>
        <taxon>Bacteria</taxon>
        <taxon>Pseudomonadati</taxon>
        <taxon>Pseudomonadota</taxon>
        <taxon>Alphaproteobacteria</taxon>
        <taxon>Rhodobacterales</taxon>
        <taxon>Roseobacteraceae</taxon>
        <taxon>Salipiger</taxon>
    </lineage>
</organism>
<proteinExistence type="predicted"/>
<protein>
    <submittedName>
        <fullName evidence="1">Acetolactate synthase</fullName>
    </submittedName>
</protein>
<sequence>MALAEDAPVAVPSGMPVAFHDMRMDAPGEGAIYRFRFVAPEIGGDSPRPYEEVSGDMDFLCQDVAAGELSGAEPVPARIVISLMAEPVEFGDPSPGIRQYFEAYSLRDGRCIWEAF</sequence>
<accession>A0A1P8UQK2</accession>
<evidence type="ECO:0000313" key="2">
    <source>
        <dbReference type="Proteomes" id="UP000187059"/>
    </source>
</evidence>
<dbReference type="KEGG" id="paby:Ga0080574_TMP1346"/>
<dbReference type="EMBL" id="CP015093">
    <property type="protein sequence ID" value="APZ51680.1"/>
    <property type="molecule type" value="Genomic_DNA"/>
</dbReference>
<keyword evidence="2" id="KW-1185">Reference proteome</keyword>
<dbReference type="Proteomes" id="UP000187059">
    <property type="component" value="Chromosome"/>
</dbReference>
<gene>
    <name evidence="1" type="ORF">Ga0080574_TMP1346</name>
</gene>
<reference evidence="1 2" key="1">
    <citation type="submission" date="2016-04" db="EMBL/GenBank/DDBJ databases">
        <title>Deep-sea bacteria in the southern Pacific.</title>
        <authorList>
            <person name="Tang K."/>
        </authorList>
    </citation>
    <scope>NUCLEOTIDE SEQUENCE [LARGE SCALE GENOMIC DNA]</scope>
    <source>
        <strain evidence="1 2">JLT2014</strain>
    </source>
</reference>
<dbReference type="STRING" id="1250539.Ga0080574_TMP1346"/>
<evidence type="ECO:0000313" key="1">
    <source>
        <dbReference type="EMBL" id="APZ51680.1"/>
    </source>
</evidence>
<dbReference type="InterPro" id="IPR045467">
    <property type="entry name" value="DUF6497"/>
</dbReference>
<dbReference type="AlphaFoldDB" id="A0A1P8UQK2"/>
<dbReference type="Pfam" id="PF20107">
    <property type="entry name" value="DUF6497"/>
    <property type="match status" value="1"/>
</dbReference>